<evidence type="ECO:0000313" key="6">
    <source>
        <dbReference type="EMBL" id="BAZ87005.1"/>
    </source>
</evidence>
<keyword evidence="4" id="KW-0597">Phosphoprotein</keyword>
<feature type="domain" description="Carrier" evidence="5">
    <location>
        <begin position="524"/>
        <end position="599"/>
    </location>
</feature>
<dbReference type="RefSeq" id="WP_096668805.1">
    <property type="nucleotide sequence ID" value="NZ_AP018316.1"/>
</dbReference>
<dbReference type="InterPro" id="IPR010071">
    <property type="entry name" value="AA_adenyl_dom"/>
</dbReference>
<dbReference type="Gene3D" id="1.10.1200.10">
    <property type="entry name" value="ACP-like"/>
    <property type="match status" value="2"/>
</dbReference>
<dbReference type="FunFam" id="2.30.38.10:FF:000001">
    <property type="entry name" value="Non-ribosomal peptide synthetase PvdI"/>
    <property type="match status" value="1"/>
</dbReference>
<evidence type="ECO:0000256" key="3">
    <source>
        <dbReference type="ARBA" id="ARBA00022450"/>
    </source>
</evidence>
<dbReference type="InterPro" id="IPR045851">
    <property type="entry name" value="AMP-bd_C_sf"/>
</dbReference>
<dbReference type="InterPro" id="IPR001242">
    <property type="entry name" value="Condensation_dom"/>
</dbReference>
<dbReference type="InterPro" id="IPR020845">
    <property type="entry name" value="AMP-binding_CS"/>
</dbReference>
<comment type="cofactor">
    <cofactor evidence="1">
        <name>pantetheine 4'-phosphate</name>
        <dbReference type="ChEBI" id="CHEBI:47942"/>
    </cofactor>
</comment>
<evidence type="ECO:0000259" key="5">
    <source>
        <dbReference type="PROSITE" id="PS50075"/>
    </source>
</evidence>
<dbReference type="InterPro" id="IPR000873">
    <property type="entry name" value="AMP-dep_synth/lig_dom"/>
</dbReference>
<dbReference type="InterPro" id="IPR020806">
    <property type="entry name" value="PKS_PP-bd"/>
</dbReference>
<dbReference type="SUPFAM" id="SSF52777">
    <property type="entry name" value="CoA-dependent acyltransferases"/>
    <property type="match status" value="4"/>
</dbReference>
<dbReference type="PANTHER" id="PTHR45527">
    <property type="entry name" value="NONRIBOSOMAL PEPTIDE SYNTHETASE"/>
    <property type="match status" value="1"/>
</dbReference>
<evidence type="ECO:0000256" key="1">
    <source>
        <dbReference type="ARBA" id="ARBA00001957"/>
    </source>
</evidence>
<dbReference type="Gene3D" id="3.40.50.12780">
    <property type="entry name" value="N-terminal domain of ligase-like"/>
    <property type="match status" value="1"/>
</dbReference>
<keyword evidence="7" id="KW-1185">Reference proteome</keyword>
<dbReference type="Gene3D" id="3.30.300.30">
    <property type="match status" value="2"/>
</dbReference>
<dbReference type="Pfam" id="PF00668">
    <property type="entry name" value="Condensation"/>
    <property type="match status" value="2"/>
</dbReference>
<comment type="similarity">
    <text evidence="2">Belongs to the ATP-dependent AMP-binding enzyme family.</text>
</comment>
<dbReference type="InterPro" id="IPR036736">
    <property type="entry name" value="ACP-like_sf"/>
</dbReference>
<accession>A0A1Z4V6X2</accession>
<dbReference type="SMART" id="SM00823">
    <property type="entry name" value="PKS_PP"/>
    <property type="match status" value="2"/>
</dbReference>
<evidence type="ECO:0000256" key="2">
    <source>
        <dbReference type="ARBA" id="ARBA00006432"/>
    </source>
</evidence>
<dbReference type="OrthoDB" id="9757538at2"/>
<dbReference type="InterPro" id="IPR042099">
    <property type="entry name" value="ANL_N_sf"/>
</dbReference>
<dbReference type="GO" id="GO:0008610">
    <property type="term" value="P:lipid biosynthetic process"/>
    <property type="evidence" value="ECO:0007669"/>
    <property type="project" value="UniProtKB-ARBA"/>
</dbReference>
<dbReference type="Proteomes" id="UP000218702">
    <property type="component" value="Chromosome"/>
</dbReference>
<dbReference type="Pfam" id="PF13193">
    <property type="entry name" value="AMP-binding_C"/>
    <property type="match status" value="2"/>
</dbReference>
<dbReference type="EMBL" id="AP018316">
    <property type="protein sequence ID" value="BAZ87005.1"/>
    <property type="molecule type" value="Genomic_DNA"/>
</dbReference>
<reference evidence="6 7" key="1">
    <citation type="submission" date="2017-06" db="EMBL/GenBank/DDBJ databases">
        <title>Genome sequencing of cyanobaciteial culture collection at National Institute for Environmental Studies (NIES).</title>
        <authorList>
            <person name="Hirose Y."/>
            <person name="Shimura Y."/>
            <person name="Fujisawa T."/>
            <person name="Nakamura Y."/>
            <person name="Kawachi M."/>
        </authorList>
    </citation>
    <scope>NUCLEOTIDE SEQUENCE [LARGE SCALE GENOMIC DNA]</scope>
    <source>
        <strain evidence="6 7">NIES-806</strain>
    </source>
</reference>
<dbReference type="Pfam" id="PF00501">
    <property type="entry name" value="AMP-binding"/>
    <property type="match status" value="2"/>
</dbReference>
<dbReference type="FunFam" id="3.30.559.10:FF:000012">
    <property type="entry name" value="Non-ribosomal peptide synthetase"/>
    <property type="match status" value="1"/>
</dbReference>
<dbReference type="NCBIfam" id="TIGR01733">
    <property type="entry name" value="AA-adenyl-dom"/>
    <property type="match status" value="2"/>
</dbReference>
<proteinExistence type="inferred from homology"/>
<evidence type="ECO:0000313" key="7">
    <source>
        <dbReference type="Proteomes" id="UP000218702"/>
    </source>
</evidence>
<name>A0A1Z4V6X2_9CYAN</name>
<dbReference type="GO" id="GO:0044550">
    <property type="term" value="P:secondary metabolite biosynthetic process"/>
    <property type="evidence" value="ECO:0007669"/>
    <property type="project" value="UniProtKB-ARBA"/>
</dbReference>
<dbReference type="NCBIfam" id="NF003417">
    <property type="entry name" value="PRK04813.1"/>
    <property type="match status" value="2"/>
</dbReference>
<dbReference type="KEGG" id="dcm:NIES806_32230"/>
<dbReference type="FunFam" id="1.10.1200.10:FF:000005">
    <property type="entry name" value="Nonribosomal peptide synthetase 1"/>
    <property type="match status" value="2"/>
</dbReference>
<dbReference type="Pfam" id="PF00550">
    <property type="entry name" value="PP-binding"/>
    <property type="match status" value="2"/>
</dbReference>
<sequence length="2113" mass="237735">MRYSQPKCIHHLFAKQVEKTPDAVAVIFENQQLTYRELNAKANQLAHHLQGMGVGSEVLVGLCVERSIELIIGILGILKAGAAYVPLDPAYPQERLAFMLEDASLPILLTKGEWLEILPVISASVICLDADWHEIEKQSQVNPISEVQSENLAYLIYTSGSTGKPKGVQMPHGSICNYLEAIAKILPVNHHDIYLHTASFSFTASVRQLFLPLSQGATSILATREQTRTPLSLFELIQKRGVTISDGVPSVWRYGLIALESLEPQYTKALSESKLRLIVFGGELLPYQLIKKLRNLFKKPPQFFNILGQTESIGHGFYPIPDDCNLEEGYVPVGYPLPDIQQIYLLNSQLEPVKIGESGEVHIAGSTLARGYLNRTEANVDKFIINPFNPQQRLFKTGDVARYASNQNLEIIGRIDFQVNIRGMRVELEEIEAVIKLHPSIREAVVSAKEYVSGGQRLVAYIVVNNQDFNSGELRNFLASKLPDYMIPYTLMVMEKLPILPNGKLDRNSLPEIDISAIQNKFVPPQTPTQEIIANIWSEVLRIETIGIHDNFLELGGHSLLASLVISRLREALSLELSIASLFAAPTIATFSEQIGSSAQNLLPTLEPVSRNSELPLSLTQQRFWFLDQMEGANPAYNIVRVLNLQGLLNFTALEQAIATIINRHETLRTSFGIADGKPIQIIADKLAFTLPVIDLKKLAEDDKNAEAQRLITNEYLRPFDLKESSLLRVTLIQLAAESHQLLIIMHHIISDAWSAGNFLQELSVIYSALTAGLPSPLPKLSIQYADYAYWQRQWLENQPALDYWKQQLADIPAVIELPTDQSRTAIQTFHGDLQKFQFDSQLTHKLKNLSQKSGSSLFMTLLTTFVILLSRYSGQEDIVIGSPISDRNRVALEPLIGFFVNTLVLRTRLEGNPTFIELLQQVRQMALDAYAHQDVPFDQLVETLQPQRHLSHSPLFQVMFVLQNSPVSKLELRDLQVTQIELARATAGATFDLTLSMQEKDSASGTELIGAFEYNANLFNADTIARMVESFHSLVEAIVADPQERIRTLPLLTASQKHQLLVEWHHPQTNYPQKSIHQLFEEQVEKTPDAVALVFEDQQLTYQQLNLQANKLAHYLQFLGVETEILVGVYLERSLEMIVGFLGILKAGGAYVPLDPNYPPERLNYMVADSQMSIILTHSLLLPHLSLTLEQPQTKIICWDQDFEIIASQSSHNPIHNFTPENLAYVIYTSGSTGRPKGVLIQHSALLNLVFWHLKNFQVKSSDRATHLAGTAFDAAVWELWPYLVVGASIYLIESEFLLSAKTLQEKLISHNITISFIPTSLAEQLCVLSWSENTTLRTMLTGGDRLNSYPSNQLPFKFFNNYGPTENTVVTTSGQILQEASDSKFPPIGRPIANTQVYILDSYLQPLPIGIYGEIYIGGLSLARGYLNRPDLTSERFIANPFVANERLYKTGDLGRYLPDGNIEFLGRIDHQVKIRGFRIELGEIETVLTQHPQVQQVVVIVREDHPGNKYLTAYIVSKTETLTSSELRQFLKGNLPEYMIPAAFVMLKALPLTPNGKVDRRILPKPETTNLALETAFFAPGTELETKLAEIWCTVLNREQVGIYDNFFELGGHSLLITSVISRIQEHFSIVLPLRSLFTAPTIAELSQVITAHQLDAITVDTLPPLVPQARDRYIPLSFAQESIWYLQQLAPESCAYNSFFILRFTGSLSAIALESSFNEIIRRHEILRTAFTIVEGQPVQVITPFLAIPLEIIDLQNLPLIERKYEAERLAALQYNHHFDLALVPLIKTSLFRLTPEEHWLTINMHHIITDGWSFGLLLEELGILYAAFMNGLPSPLPELPVQYADFTLWQRQYFNEKVIEKQLAYWLQKLTNTSLESDQVSSNQLQLSNKSTSAAIYSVVLPASLVTSIEALCRSQKVSIFAIILTALNILLFKYSSKNDILVITTIGNRSTVETEKMLGCFINDVILRSHLSSEQTGLTLFEQAQETLTEAINNKEIASHTVIDTITSKQPLNISAALAMLPPQNWHNWILDVDFVSIKRDLDLWDGEIPLEIYVSSPSVNNPTMEIKVFYSTELFTNETIEVLFSYYQQILQQLIEDPTSQVCEFE</sequence>
<dbReference type="FunFam" id="3.40.50.12780:FF:000012">
    <property type="entry name" value="Non-ribosomal peptide synthetase"/>
    <property type="match status" value="1"/>
</dbReference>
<feature type="domain" description="Carrier" evidence="5">
    <location>
        <begin position="1582"/>
        <end position="1657"/>
    </location>
</feature>
<dbReference type="GO" id="GO:0031177">
    <property type="term" value="F:phosphopantetheine binding"/>
    <property type="evidence" value="ECO:0007669"/>
    <property type="project" value="InterPro"/>
</dbReference>
<dbReference type="CDD" id="cd05930">
    <property type="entry name" value="A_NRPS"/>
    <property type="match status" value="2"/>
</dbReference>
<dbReference type="InterPro" id="IPR025110">
    <property type="entry name" value="AMP-bd_C"/>
</dbReference>
<organism evidence="6 7">
    <name type="scientific">Dolichospermum compactum NIES-806</name>
    <dbReference type="NCBI Taxonomy" id="1973481"/>
    <lineage>
        <taxon>Bacteria</taxon>
        <taxon>Bacillati</taxon>
        <taxon>Cyanobacteriota</taxon>
        <taxon>Cyanophyceae</taxon>
        <taxon>Nostocales</taxon>
        <taxon>Aphanizomenonaceae</taxon>
        <taxon>Dolichospermum</taxon>
        <taxon>Dolichospermum compactum</taxon>
    </lineage>
</organism>
<dbReference type="GO" id="GO:0003824">
    <property type="term" value="F:catalytic activity"/>
    <property type="evidence" value="ECO:0007669"/>
    <property type="project" value="InterPro"/>
</dbReference>
<dbReference type="GO" id="GO:0043041">
    <property type="term" value="P:amino acid activation for nonribosomal peptide biosynthetic process"/>
    <property type="evidence" value="ECO:0007669"/>
    <property type="project" value="TreeGrafter"/>
</dbReference>
<dbReference type="Gene3D" id="3.40.50.980">
    <property type="match status" value="2"/>
</dbReference>
<dbReference type="SUPFAM" id="SSF56801">
    <property type="entry name" value="Acetyl-CoA synthetase-like"/>
    <property type="match status" value="2"/>
</dbReference>
<dbReference type="Gene3D" id="3.30.559.30">
    <property type="entry name" value="Nonribosomal peptide synthetase, condensation domain"/>
    <property type="match status" value="2"/>
</dbReference>
<dbReference type="SUPFAM" id="SSF47336">
    <property type="entry name" value="ACP-like"/>
    <property type="match status" value="2"/>
</dbReference>
<gene>
    <name evidence="6" type="ORF">NIES806_32230</name>
</gene>
<dbReference type="Gene3D" id="2.30.38.10">
    <property type="entry name" value="Luciferase, Domain 3"/>
    <property type="match status" value="1"/>
</dbReference>
<dbReference type="PANTHER" id="PTHR45527:SF1">
    <property type="entry name" value="FATTY ACID SYNTHASE"/>
    <property type="match status" value="1"/>
</dbReference>
<keyword evidence="3" id="KW-0596">Phosphopantetheine</keyword>
<dbReference type="PROSITE" id="PS50075">
    <property type="entry name" value="CARRIER"/>
    <property type="match status" value="2"/>
</dbReference>
<evidence type="ECO:0000256" key="4">
    <source>
        <dbReference type="ARBA" id="ARBA00022553"/>
    </source>
</evidence>
<dbReference type="CDD" id="cd19531">
    <property type="entry name" value="LCL_NRPS-like"/>
    <property type="match status" value="2"/>
</dbReference>
<dbReference type="FunFam" id="3.40.50.980:FF:000001">
    <property type="entry name" value="Non-ribosomal peptide synthetase"/>
    <property type="match status" value="2"/>
</dbReference>
<dbReference type="FunFam" id="3.30.300.30:FF:000010">
    <property type="entry name" value="Enterobactin synthetase component F"/>
    <property type="match status" value="2"/>
</dbReference>
<dbReference type="InterPro" id="IPR023213">
    <property type="entry name" value="CAT-like_dom_sf"/>
</dbReference>
<protein>
    <submittedName>
        <fullName evidence="6">Amino acid adenylation</fullName>
    </submittedName>
</protein>
<dbReference type="Gene3D" id="3.30.559.10">
    <property type="entry name" value="Chloramphenicol acetyltransferase-like domain"/>
    <property type="match status" value="2"/>
</dbReference>
<dbReference type="FunFam" id="3.30.559.30:FF:000001">
    <property type="entry name" value="Non-ribosomal peptide synthetase"/>
    <property type="match status" value="1"/>
</dbReference>
<dbReference type="PROSITE" id="PS00455">
    <property type="entry name" value="AMP_BINDING"/>
    <property type="match status" value="2"/>
</dbReference>
<dbReference type="GO" id="GO:0005737">
    <property type="term" value="C:cytoplasm"/>
    <property type="evidence" value="ECO:0007669"/>
    <property type="project" value="TreeGrafter"/>
</dbReference>
<dbReference type="InterPro" id="IPR009081">
    <property type="entry name" value="PP-bd_ACP"/>
</dbReference>